<dbReference type="PANTHER" id="PTHR43056:SF10">
    <property type="entry name" value="COCE_NOND FAMILY, PUTATIVE (AFU_ORTHOLOGUE AFUA_7G00600)-RELATED"/>
    <property type="match status" value="1"/>
</dbReference>
<dbReference type="InterPro" id="IPR013736">
    <property type="entry name" value="Xaa-Pro_dipept_C"/>
</dbReference>
<dbReference type="RefSeq" id="WP_390304171.1">
    <property type="nucleotide sequence ID" value="NZ_JBHRRZ010000010.1"/>
</dbReference>
<keyword evidence="1 3" id="KW-0378">Hydrolase</keyword>
<organism evidence="3 4">
    <name type="scientific">Virgibacillus sediminis</name>
    <dbReference type="NCBI Taxonomy" id="202260"/>
    <lineage>
        <taxon>Bacteria</taxon>
        <taxon>Bacillati</taxon>
        <taxon>Bacillota</taxon>
        <taxon>Bacilli</taxon>
        <taxon>Bacillales</taxon>
        <taxon>Bacillaceae</taxon>
        <taxon>Virgibacillus</taxon>
    </lineage>
</organism>
<dbReference type="InterPro" id="IPR000383">
    <property type="entry name" value="Xaa-Pro-like_dom"/>
</dbReference>
<protein>
    <submittedName>
        <fullName evidence="3">CocE/NonD family hydrolase</fullName>
    </submittedName>
</protein>
<dbReference type="InterPro" id="IPR008979">
    <property type="entry name" value="Galactose-bd-like_sf"/>
</dbReference>
<name>A0ABV7A4N9_9BACI</name>
<dbReference type="SUPFAM" id="SSF49785">
    <property type="entry name" value="Galactose-binding domain-like"/>
    <property type="match status" value="1"/>
</dbReference>
<sequence length="554" mass="61981">MKEMIMEANVECILSDGTVLRADIYRPNQEESFPALMIRLPYDKRTRRYYDEYLSVPRMVSAGYVVILQDVRGRYASDGEFYPFIHEGSDGYEAVEWAARLPYCNGDVGLFGMSYHGYTQLAAAVEAPPSLKAIAPVMTMGDPWSELLSGGSQASNVGNIETWTIASIMEDVLARRSDPKLEKVSRYIEELPEWLHYAPANEWPPMMDLDPESFFFDAINGLVKEEHREKMSLLSKLPDVKIPALFMGGWFDALLPPTLKAYQAYGGTSMLWIGPWTHEEMSGRAGDKFFAGGAEKIGVDGITDPTELHIAWFNKWLKNEQLPMEEKVHLYLTGQERWESFDSWPPISSRKEFYLSSDGASQSRYGDGLLKGEPDHGSTASLLKLDPEHPFPTNGGGVLMAGQSSGMFEQGQLQDRDDVLVYTSAVLEEDLDILGTVRAVVWMSSPTPLLDVFIRLSDVEPDGKVYNLVDTFYRHSVTETDKPVRLGLDINDTAYRFQTGHHIRVEIAASNAPMFDVNLNNGKTTRTAVGGEVAFEKVFHGGETPSRIILPVVE</sequence>
<comment type="caution">
    <text evidence="3">The sequence shown here is derived from an EMBL/GenBank/DDBJ whole genome shotgun (WGS) entry which is preliminary data.</text>
</comment>
<reference evidence="4" key="1">
    <citation type="journal article" date="2019" name="Int. J. Syst. Evol. Microbiol.">
        <title>The Global Catalogue of Microorganisms (GCM) 10K type strain sequencing project: providing services to taxonomists for standard genome sequencing and annotation.</title>
        <authorList>
            <consortium name="The Broad Institute Genomics Platform"/>
            <consortium name="The Broad Institute Genome Sequencing Center for Infectious Disease"/>
            <person name="Wu L."/>
            <person name="Ma J."/>
        </authorList>
    </citation>
    <scope>NUCLEOTIDE SEQUENCE [LARGE SCALE GENOMIC DNA]</scope>
    <source>
        <strain evidence="4">KCTC 13193</strain>
    </source>
</reference>
<evidence type="ECO:0000313" key="3">
    <source>
        <dbReference type="EMBL" id="MFC2947849.1"/>
    </source>
</evidence>
<gene>
    <name evidence="3" type="ORF">ACFODW_05780</name>
</gene>
<dbReference type="PANTHER" id="PTHR43056">
    <property type="entry name" value="PEPTIDASE S9 PROLYL OLIGOPEPTIDASE"/>
    <property type="match status" value="1"/>
</dbReference>
<evidence type="ECO:0000256" key="1">
    <source>
        <dbReference type="ARBA" id="ARBA00022801"/>
    </source>
</evidence>
<dbReference type="InterPro" id="IPR005674">
    <property type="entry name" value="CocE/Ser_esterase"/>
</dbReference>
<dbReference type="NCBIfam" id="TIGR00976">
    <property type="entry name" value="CocE_NonD"/>
    <property type="match status" value="1"/>
</dbReference>
<dbReference type="SUPFAM" id="SSF53474">
    <property type="entry name" value="alpha/beta-Hydrolases"/>
    <property type="match status" value="1"/>
</dbReference>
<dbReference type="EMBL" id="JBHRRZ010000010">
    <property type="protein sequence ID" value="MFC2947849.1"/>
    <property type="molecule type" value="Genomic_DNA"/>
</dbReference>
<dbReference type="Pfam" id="PF02129">
    <property type="entry name" value="Peptidase_S15"/>
    <property type="match status" value="1"/>
</dbReference>
<proteinExistence type="predicted"/>
<dbReference type="Proteomes" id="UP001595387">
    <property type="component" value="Unassembled WGS sequence"/>
</dbReference>
<dbReference type="Gene3D" id="1.10.3020.10">
    <property type="entry name" value="alpha-amino acid ester hydrolase ( Helical cap domain)"/>
    <property type="match status" value="1"/>
</dbReference>
<evidence type="ECO:0000313" key="4">
    <source>
        <dbReference type="Proteomes" id="UP001595387"/>
    </source>
</evidence>
<dbReference type="InterPro" id="IPR029058">
    <property type="entry name" value="AB_hydrolase_fold"/>
</dbReference>
<evidence type="ECO:0000259" key="2">
    <source>
        <dbReference type="SMART" id="SM00939"/>
    </source>
</evidence>
<dbReference type="Gene3D" id="3.40.50.1820">
    <property type="entry name" value="alpha/beta hydrolase"/>
    <property type="match status" value="1"/>
</dbReference>
<keyword evidence="4" id="KW-1185">Reference proteome</keyword>
<dbReference type="GO" id="GO:0016787">
    <property type="term" value="F:hydrolase activity"/>
    <property type="evidence" value="ECO:0007669"/>
    <property type="project" value="UniProtKB-KW"/>
</dbReference>
<accession>A0ABV7A4N9</accession>
<dbReference type="Pfam" id="PF08530">
    <property type="entry name" value="PepX_C"/>
    <property type="match status" value="1"/>
</dbReference>
<feature type="domain" description="Xaa-Pro dipeptidyl-peptidase C-terminal" evidence="2">
    <location>
        <begin position="310"/>
        <end position="549"/>
    </location>
</feature>
<dbReference type="InterPro" id="IPR050585">
    <property type="entry name" value="Xaa-Pro_dipeptidyl-ppase/CocE"/>
</dbReference>
<dbReference type="SMART" id="SM00939">
    <property type="entry name" value="PepX_C"/>
    <property type="match status" value="1"/>
</dbReference>
<dbReference type="Gene3D" id="2.60.120.260">
    <property type="entry name" value="Galactose-binding domain-like"/>
    <property type="match status" value="1"/>
</dbReference>